<feature type="binding site" evidence="14">
    <location>
        <position position="299"/>
    </location>
    <ligand>
        <name>S-adenosyl-L-methionine</name>
        <dbReference type="ChEBI" id="CHEBI:59789"/>
    </ligand>
</feature>
<keyword evidence="7 14" id="KW-0489">Methyltransferase</keyword>
<evidence type="ECO:0000256" key="1">
    <source>
        <dbReference type="ARBA" id="ARBA00002724"/>
    </source>
</evidence>
<evidence type="ECO:0000256" key="4">
    <source>
        <dbReference type="ARBA" id="ARBA00012140"/>
    </source>
</evidence>
<evidence type="ECO:0000256" key="11">
    <source>
        <dbReference type="ARBA" id="ARBA00030399"/>
    </source>
</evidence>
<feature type="binding site" evidence="14">
    <location>
        <position position="273"/>
    </location>
    <ligand>
        <name>S-adenosyl-L-methionine</name>
        <dbReference type="ChEBI" id="CHEBI:59789"/>
    </ligand>
</feature>
<dbReference type="NCBIfam" id="NF008149">
    <property type="entry name" value="PRK10901.1"/>
    <property type="match status" value="1"/>
</dbReference>
<dbReference type="CDD" id="cd02440">
    <property type="entry name" value="AdoMet_MTases"/>
    <property type="match status" value="1"/>
</dbReference>
<dbReference type="GO" id="GO:0003723">
    <property type="term" value="F:RNA binding"/>
    <property type="evidence" value="ECO:0007669"/>
    <property type="project" value="UniProtKB-UniRule"/>
</dbReference>
<dbReference type="InterPro" id="IPR049560">
    <property type="entry name" value="MeTrfase_RsmB-F_NOP2_cat"/>
</dbReference>
<comment type="function">
    <text evidence="1">Specifically methylates the cytosine at position 967 (m5C967) of 16S rRNA.</text>
</comment>
<feature type="binding site" evidence="14">
    <location>
        <begin position="251"/>
        <end position="257"/>
    </location>
    <ligand>
        <name>S-adenosyl-L-methionine</name>
        <dbReference type="ChEBI" id="CHEBI:59789"/>
    </ligand>
</feature>
<evidence type="ECO:0000256" key="8">
    <source>
        <dbReference type="ARBA" id="ARBA00022679"/>
    </source>
</evidence>
<dbReference type="InterPro" id="IPR054728">
    <property type="entry name" value="RsmB-like_ferredoxin"/>
</dbReference>
<keyword evidence="8 14" id="KW-0808">Transferase</keyword>
<evidence type="ECO:0000259" key="15">
    <source>
        <dbReference type="PROSITE" id="PS51686"/>
    </source>
</evidence>
<evidence type="ECO:0000256" key="9">
    <source>
        <dbReference type="ARBA" id="ARBA00022691"/>
    </source>
</evidence>
<dbReference type="Gene3D" id="1.10.940.10">
    <property type="entry name" value="NusB-like"/>
    <property type="match status" value="1"/>
</dbReference>
<reference evidence="16 17" key="1">
    <citation type="journal article" date="2014" name="PLoS Genet.">
        <title>Hidden diversity in honey bee gut symbionts detected by single-cell genomics.</title>
        <authorList>
            <person name="Engel P."/>
            <person name="Stepanauskas R."/>
            <person name="Moran N."/>
        </authorList>
    </citation>
    <scope>NUCLEOTIDE SEQUENCE [LARGE SCALE GENOMIC DNA]</scope>
    <source>
        <strain evidence="16 17">SCGC AB-598-J21</strain>
    </source>
</reference>
<dbReference type="PRINTS" id="PR02008">
    <property type="entry name" value="RCMTFAMILY"/>
</dbReference>
<proteinExistence type="inferred from homology"/>
<dbReference type="Gene3D" id="3.40.50.150">
    <property type="entry name" value="Vaccinia Virus protein VP39"/>
    <property type="match status" value="1"/>
</dbReference>
<comment type="similarity">
    <text evidence="3 14">Belongs to the class I-like SAM-binding methyltransferase superfamily. RsmB/NOP family.</text>
</comment>
<organism evidence="16 17">
    <name type="scientific">Snodgrassella alvi SCGC AB-598-J21</name>
    <dbReference type="NCBI Taxonomy" id="1385367"/>
    <lineage>
        <taxon>Bacteria</taxon>
        <taxon>Pseudomonadati</taxon>
        <taxon>Pseudomonadota</taxon>
        <taxon>Betaproteobacteria</taxon>
        <taxon>Neisseriales</taxon>
        <taxon>Neisseriaceae</taxon>
        <taxon>Snodgrassella</taxon>
    </lineage>
</organism>
<feature type="binding site" evidence="14">
    <location>
        <position position="318"/>
    </location>
    <ligand>
        <name>S-adenosyl-L-methionine</name>
        <dbReference type="ChEBI" id="CHEBI:59789"/>
    </ligand>
</feature>
<dbReference type="GO" id="GO:0005737">
    <property type="term" value="C:cytoplasm"/>
    <property type="evidence" value="ECO:0007669"/>
    <property type="project" value="UniProtKB-SubCell"/>
</dbReference>
<evidence type="ECO:0000313" key="16">
    <source>
        <dbReference type="EMBL" id="KEQ01005.1"/>
    </source>
</evidence>
<comment type="catalytic activity">
    <reaction evidence="13">
        <text>cytidine(967) in 16S rRNA + S-adenosyl-L-methionine = 5-methylcytidine(967) in 16S rRNA + S-adenosyl-L-homocysteine + H(+)</text>
        <dbReference type="Rhea" id="RHEA:42748"/>
        <dbReference type="Rhea" id="RHEA-COMP:10219"/>
        <dbReference type="Rhea" id="RHEA-COMP:10220"/>
        <dbReference type="ChEBI" id="CHEBI:15378"/>
        <dbReference type="ChEBI" id="CHEBI:57856"/>
        <dbReference type="ChEBI" id="CHEBI:59789"/>
        <dbReference type="ChEBI" id="CHEBI:74483"/>
        <dbReference type="ChEBI" id="CHEBI:82748"/>
        <dbReference type="EC" id="2.1.1.176"/>
    </reaction>
</comment>
<comment type="caution">
    <text evidence="16">The sequence shown here is derived from an EMBL/GenBank/DDBJ whole genome shotgun (WGS) entry which is preliminary data.</text>
</comment>
<keyword evidence="10 14" id="KW-0694">RNA-binding</keyword>
<evidence type="ECO:0000256" key="5">
    <source>
        <dbReference type="ARBA" id="ARBA00022490"/>
    </source>
</evidence>
<comment type="subcellular location">
    <subcellularLocation>
        <location evidence="2">Cytoplasm</location>
    </subcellularLocation>
</comment>
<feature type="domain" description="SAM-dependent MTase RsmB/NOP-type" evidence="15">
    <location>
        <begin position="163"/>
        <end position="417"/>
    </location>
</feature>
<keyword evidence="5" id="KW-0963">Cytoplasm</keyword>
<feature type="active site" description="Nucleophile" evidence="14">
    <location>
        <position position="371"/>
    </location>
</feature>
<evidence type="ECO:0000256" key="14">
    <source>
        <dbReference type="PROSITE-ProRule" id="PRU01023"/>
    </source>
</evidence>
<dbReference type="PANTHER" id="PTHR22807">
    <property type="entry name" value="NOP2 YEAST -RELATED NOL1/NOP2/FMU SUN DOMAIN-CONTAINING"/>
    <property type="match status" value="1"/>
</dbReference>
<keyword evidence="9 14" id="KW-0949">S-adenosyl-L-methionine</keyword>
<dbReference type="EC" id="2.1.1.176" evidence="4"/>
<dbReference type="PROSITE" id="PS51686">
    <property type="entry name" value="SAM_MT_RSMB_NOP"/>
    <property type="match status" value="1"/>
</dbReference>
<dbReference type="Gene3D" id="1.10.287.730">
    <property type="entry name" value="Helix hairpin bin"/>
    <property type="match status" value="1"/>
</dbReference>
<dbReference type="Proteomes" id="UP000027644">
    <property type="component" value="Unassembled WGS sequence"/>
</dbReference>
<evidence type="ECO:0000256" key="6">
    <source>
        <dbReference type="ARBA" id="ARBA00022552"/>
    </source>
</evidence>
<dbReference type="SUPFAM" id="SSF53335">
    <property type="entry name" value="S-adenosyl-L-methionine-dependent methyltransferases"/>
    <property type="match status" value="1"/>
</dbReference>
<dbReference type="InterPro" id="IPR001678">
    <property type="entry name" value="MeTrfase_RsmB-F_NOP2_dom"/>
</dbReference>
<dbReference type="AlphaFoldDB" id="A0A074VEV2"/>
<accession>A0A074VEV2</accession>
<dbReference type="Pfam" id="PF01029">
    <property type="entry name" value="NusB"/>
    <property type="match status" value="1"/>
</dbReference>
<gene>
    <name evidence="16" type="ORF">SASC598J21_012220</name>
</gene>
<dbReference type="InterPro" id="IPR018314">
    <property type="entry name" value="RsmB/NOL1/NOP2-like_CS"/>
</dbReference>
<dbReference type="PROSITE" id="PS01153">
    <property type="entry name" value="NOL1_NOP2_SUN"/>
    <property type="match status" value="1"/>
</dbReference>
<dbReference type="GO" id="GO:0006355">
    <property type="term" value="P:regulation of DNA-templated transcription"/>
    <property type="evidence" value="ECO:0007669"/>
    <property type="project" value="InterPro"/>
</dbReference>
<dbReference type="Pfam" id="PF22458">
    <property type="entry name" value="RsmF-B_ferredox"/>
    <property type="match status" value="1"/>
</dbReference>
<dbReference type="GO" id="GO:0008649">
    <property type="term" value="F:rRNA methyltransferase activity"/>
    <property type="evidence" value="ECO:0007669"/>
    <property type="project" value="InterPro"/>
</dbReference>
<evidence type="ECO:0000256" key="7">
    <source>
        <dbReference type="ARBA" id="ARBA00022603"/>
    </source>
</evidence>
<evidence type="ECO:0000256" key="3">
    <source>
        <dbReference type="ARBA" id="ARBA00007494"/>
    </source>
</evidence>
<dbReference type="InterPro" id="IPR029063">
    <property type="entry name" value="SAM-dependent_MTases_sf"/>
</dbReference>
<keyword evidence="6" id="KW-0698">rRNA processing</keyword>
<dbReference type="SUPFAM" id="SSF48013">
    <property type="entry name" value="NusB-like"/>
    <property type="match status" value="1"/>
</dbReference>
<dbReference type="Pfam" id="PF01189">
    <property type="entry name" value="Methyltr_RsmB-F"/>
    <property type="match status" value="1"/>
</dbReference>
<dbReference type="Gene3D" id="3.30.70.1170">
    <property type="entry name" value="Sun protein, domain 3"/>
    <property type="match status" value="1"/>
</dbReference>
<dbReference type="InterPro" id="IPR023267">
    <property type="entry name" value="RCMT"/>
</dbReference>
<dbReference type="InterPro" id="IPR035926">
    <property type="entry name" value="NusB-like_sf"/>
</dbReference>
<evidence type="ECO:0000313" key="17">
    <source>
        <dbReference type="Proteomes" id="UP000027644"/>
    </source>
</evidence>
<evidence type="ECO:0000256" key="10">
    <source>
        <dbReference type="ARBA" id="ARBA00022884"/>
    </source>
</evidence>
<dbReference type="NCBIfam" id="TIGR00563">
    <property type="entry name" value="rsmB"/>
    <property type="match status" value="1"/>
</dbReference>
<evidence type="ECO:0000256" key="13">
    <source>
        <dbReference type="ARBA" id="ARBA00047283"/>
    </source>
</evidence>
<name>A0A074VEV2_9NEIS</name>
<dbReference type="InterPro" id="IPR006027">
    <property type="entry name" value="NusB_RsmB_TIM44"/>
</dbReference>
<evidence type="ECO:0000256" key="12">
    <source>
        <dbReference type="ARBA" id="ARBA00031088"/>
    </source>
</evidence>
<evidence type="ECO:0000256" key="2">
    <source>
        <dbReference type="ARBA" id="ARBA00004496"/>
    </source>
</evidence>
<dbReference type="InterPro" id="IPR004573">
    <property type="entry name" value="rRNA_ssu_MeTfrase_B"/>
</dbReference>
<dbReference type="PANTHER" id="PTHR22807:SF61">
    <property type="entry name" value="NOL1_NOP2_SUN FAMILY PROTEIN _ ANTITERMINATION NUSB DOMAIN-CONTAINING PROTEIN"/>
    <property type="match status" value="1"/>
</dbReference>
<protein>
    <recommendedName>
        <fullName evidence="4">16S rRNA (cytosine(967)-C(5))-methyltransferase</fullName>
        <ecNumber evidence="4">2.1.1.176</ecNumber>
    </recommendedName>
    <alternativeName>
        <fullName evidence="11">16S rRNA m5C967 methyltransferase</fullName>
    </alternativeName>
    <alternativeName>
        <fullName evidence="12">rRNA (cytosine-C(5)-)-methyltransferase RsmB</fullName>
    </alternativeName>
</protein>
<dbReference type="FunFam" id="3.40.50.150:FF:000022">
    <property type="entry name" value="Ribosomal RNA small subunit methyltransferase B"/>
    <property type="match status" value="1"/>
</dbReference>
<dbReference type="EMBL" id="AVQL01000439">
    <property type="protein sequence ID" value="KEQ01005.1"/>
    <property type="molecule type" value="Genomic_DNA"/>
</dbReference>
<sequence>MSMARAQQLAANIIGEVLNGCNLNEILIQVIQQHPELSASDRAALQDLTHGSLRYLGLLQQLVQQMTTASPPADIRHLLIIALYQLHFTRNAHHAVVNEAVNHARRLHGGRYQKLVNALLRRFLREHEDLLANALKQDTARFNLPAWWLNYLKKHYPQHWHNMVTAMAQHPPMTLRVNRRYTDAEQYQTKLAAAGIPARILDTHSIMLQQAVAVSKLPDFASGHVSVQDFGAQQAIPLLNPQSGERILDACAAPGGKTGHMLEWADCDVTALDIDSQRFERVQENLQRLHQQAHLHCADAKDLHSWYDGNTFDAILADVPCTASGVVKRHPDIKWLRQPQDGQKTALQQEALLDNLWLTLKSGGRLLLATCSIFTEENQQQVTRFLTRHADARERLSRILLPNSRQDGFFYALIDKI</sequence>